<evidence type="ECO:0000256" key="1">
    <source>
        <dbReference type="ARBA" id="ARBA00001941"/>
    </source>
</evidence>
<organism evidence="10 11">
    <name type="scientific">Alicyclobacillus cycloheptanicus</name>
    <dbReference type="NCBI Taxonomy" id="1457"/>
    <lineage>
        <taxon>Bacteria</taxon>
        <taxon>Bacillati</taxon>
        <taxon>Bacillota</taxon>
        <taxon>Bacilli</taxon>
        <taxon>Bacillales</taxon>
        <taxon>Alicyclobacillaceae</taxon>
        <taxon>Alicyclobacillus</taxon>
    </lineage>
</organism>
<evidence type="ECO:0000256" key="8">
    <source>
        <dbReference type="ARBA" id="ARBA00022801"/>
    </source>
</evidence>
<keyword evidence="11" id="KW-1185">Reference proteome</keyword>
<dbReference type="EMBL" id="JAUSTP010000010">
    <property type="protein sequence ID" value="MDQ0189732.1"/>
    <property type="molecule type" value="Genomic_DNA"/>
</dbReference>
<accession>A0ABT9XHF0</accession>
<evidence type="ECO:0000256" key="2">
    <source>
        <dbReference type="ARBA" id="ARBA00001946"/>
    </source>
</evidence>
<dbReference type="RefSeq" id="WP_307016088.1">
    <property type="nucleotide sequence ID" value="NZ_CP067097.1"/>
</dbReference>
<dbReference type="EC" id="3.4.11.-" evidence="10"/>
<evidence type="ECO:0000256" key="6">
    <source>
        <dbReference type="ARBA" id="ARBA00022670"/>
    </source>
</evidence>
<reference evidence="10 11" key="1">
    <citation type="submission" date="2023-07" db="EMBL/GenBank/DDBJ databases">
        <title>Genomic Encyclopedia of Type Strains, Phase IV (KMG-IV): sequencing the most valuable type-strain genomes for metagenomic binning, comparative biology and taxonomic classification.</title>
        <authorList>
            <person name="Goeker M."/>
        </authorList>
    </citation>
    <scope>NUCLEOTIDE SEQUENCE [LARGE SCALE GENOMIC DNA]</scope>
    <source>
        <strain evidence="10 11">DSM 4006</strain>
    </source>
</reference>
<dbReference type="InterPro" id="IPR052170">
    <property type="entry name" value="M29_Exopeptidase"/>
</dbReference>
<keyword evidence="6" id="KW-0645">Protease</keyword>
<evidence type="ECO:0000256" key="4">
    <source>
        <dbReference type="ARBA" id="ARBA00008236"/>
    </source>
</evidence>
<proteinExistence type="inferred from homology"/>
<dbReference type="GO" id="GO:0004177">
    <property type="term" value="F:aminopeptidase activity"/>
    <property type="evidence" value="ECO:0007669"/>
    <property type="project" value="UniProtKB-KW"/>
</dbReference>
<comment type="caution">
    <text evidence="10">The sequence shown here is derived from an EMBL/GenBank/DDBJ whole genome shotgun (WGS) entry which is preliminary data.</text>
</comment>
<protein>
    <submittedName>
        <fullName evidence="10">Aminopeptidase</fullName>
        <ecNumber evidence="10">3.4.11.-</ecNumber>
    </submittedName>
</protein>
<dbReference type="InterPro" id="IPR000787">
    <property type="entry name" value="Peptidase_M29"/>
</dbReference>
<dbReference type="Proteomes" id="UP001232973">
    <property type="component" value="Unassembled WGS sequence"/>
</dbReference>
<comment type="cofactor">
    <cofactor evidence="1">
        <name>Co(2+)</name>
        <dbReference type="ChEBI" id="CHEBI:48828"/>
    </cofactor>
</comment>
<comment type="cofactor">
    <cofactor evidence="2">
        <name>Mg(2+)</name>
        <dbReference type="ChEBI" id="CHEBI:18420"/>
    </cofactor>
</comment>
<gene>
    <name evidence="10" type="ORF">J2S03_001579</name>
</gene>
<evidence type="ECO:0000256" key="7">
    <source>
        <dbReference type="ARBA" id="ARBA00022723"/>
    </source>
</evidence>
<dbReference type="PANTHER" id="PTHR34448:SF3">
    <property type="entry name" value="AMINOPEPTIDASE AMPS"/>
    <property type="match status" value="1"/>
</dbReference>
<evidence type="ECO:0000313" key="11">
    <source>
        <dbReference type="Proteomes" id="UP001232973"/>
    </source>
</evidence>
<dbReference type="SUPFAM" id="SSF144052">
    <property type="entry name" value="Thermophilic metalloprotease-like"/>
    <property type="match status" value="1"/>
</dbReference>
<comment type="similarity">
    <text evidence="4">Belongs to the peptidase M29 family.</text>
</comment>
<evidence type="ECO:0000313" key="10">
    <source>
        <dbReference type="EMBL" id="MDQ0189732.1"/>
    </source>
</evidence>
<keyword evidence="5 10" id="KW-0031">Aminopeptidase</keyword>
<comment type="cofactor">
    <cofactor evidence="3">
        <name>Zn(2+)</name>
        <dbReference type="ChEBI" id="CHEBI:29105"/>
    </cofactor>
</comment>
<evidence type="ECO:0000256" key="3">
    <source>
        <dbReference type="ARBA" id="ARBA00001947"/>
    </source>
</evidence>
<evidence type="ECO:0000256" key="5">
    <source>
        <dbReference type="ARBA" id="ARBA00022438"/>
    </source>
</evidence>
<name>A0ABT9XHF0_9BACL</name>
<keyword evidence="9" id="KW-0482">Metalloprotease</keyword>
<dbReference type="PANTHER" id="PTHR34448">
    <property type="entry name" value="AMINOPEPTIDASE"/>
    <property type="match status" value="1"/>
</dbReference>
<keyword evidence="7" id="KW-0479">Metal-binding</keyword>
<sequence length="414" mass="46341">MDKEQLRKYAELVVKVGVNLQPGQHLVVGYGERQVFPEHIEFVRMLTEVAYDVGAKFVQIDWGDEHWRRETVKRGSLETLEARTRWQAQWVEQLAAEGAAFVAIPSSDPALYEGIDPERVTTATRASKTIFRPFNDRRTNDEYSWTLASVPTQAWADKVHPELPEDERVEALWRDILKCTRADGPDLISTWQTHLQNLERRAAWLNQQKLQKLHYQGPGTDLTIEMAKGHYWKSAGANTPQGVRFVANMPTEEVFSVPDKHGVNGTVTSTMPLNHNGTLIEGIQLRFENGRIVAYSARAGEDALRGIVETDEGSHYLGEAALVPVDSPISQHGVLFYNTLFDENASCHLAIGNAYPLIEGGHDLPRSKWAAHGLNESLNHVDFMIGSDQLDIDGETADGKRVPVMRAGKWVSGV</sequence>
<dbReference type="Gene3D" id="3.40.1830.10">
    <property type="entry name" value="Thermophilic metalloprotease (M29)"/>
    <property type="match status" value="1"/>
</dbReference>
<keyword evidence="8 10" id="KW-0378">Hydrolase</keyword>
<dbReference type="Pfam" id="PF02073">
    <property type="entry name" value="Peptidase_M29"/>
    <property type="match status" value="1"/>
</dbReference>
<evidence type="ECO:0000256" key="9">
    <source>
        <dbReference type="ARBA" id="ARBA00023049"/>
    </source>
</evidence>
<dbReference type="InterPro" id="IPR035097">
    <property type="entry name" value="M29_N-terminal"/>
</dbReference>
<dbReference type="PRINTS" id="PR00919">
    <property type="entry name" value="THERMOPTASE"/>
</dbReference>